<protein>
    <submittedName>
        <fullName evidence="4">Glycosyl hydrolase</fullName>
    </submittedName>
</protein>
<evidence type="ECO:0000256" key="2">
    <source>
        <dbReference type="SAM" id="SignalP"/>
    </source>
</evidence>
<dbReference type="GO" id="GO:0016787">
    <property type="term" value="F:hydrolase activity"/>
    <property type="evidence" value="ECO:0007669"/>
    <property type="project" value="UniProtKB-KW"/>
</dbReference>
<dbReference type="PANTHER" id="PTHR43739">
    <property type="entry name" value="XYLOGLUCANASE (EUROFUNG)"/>
    <property type="match status" value="1"/>
</dbReference>
<feature type="domain" description="Sortilin N-terminal" evidence="3">
    <location>
        <begin position="133"/>
        <end position="352"/>
    </location>
</feature>
<dbReference type="GO" id="GO:0010411">
    <property type="term" value="P:xyloglucan metabolic process"/>
    <property type="evidence" value="ECO:0007669"/>
    <property type="project" value="TreeGrafter"/>
</dbReference>
<dbReference type="CDD" id="cd15482">
    <property type="entry name" value="Sialidase_non-viral"/>
    <property type="match status" value="2"/>
</dbReference>
<dbReference type="AlphaFoldDB" id="A0A246GEG5"/>
<comment type="caution">
    <text evidence="4">The sequence shown here is derived from an EMBL/GenBank/DDBJ whole genome shotgun (WGS) entry which is preliminary data.</text>
</comment>
<keyword evidence="2" id="KW-0732">Signal</keyword>
<accession>A0A246GEG5</accession>
<dbReference type="Gene3D" id="2.130.10.10">
    <property type="entry name" value="YVTN repeat-like/Quinoprotein amine dehydrogenase"/>
    <property type="match status" value="3"/>
</dbReference>
<gene>
    <name evidence="4" type="ORF">BWK62_00695</name>
</gene>
<dbReference type="EMBL" id="MTCY01000001">
    <property type="protein sequence ID" value="OWP79782.1"/>
    <property type="molecule type" value="Genomic_DNA"/>
</dbReference>
<feature type="domain" description="Sortilin N-terminal" evidence="3">
    <location>
        <begin position="603"/>
        <end position="749"/>
    </location>
</feature>
<dbReference type="InterPro" id="IPR015943">
    <property type="entry name" value="WD40/YVTN_repeat-like_dom_sf"/>
</dbReference>
<dbReference type="PANTHER" id="PTHR43739:SF5">
    <property type="entry name" value="EXO-ALPHA-SIALIDASE"/>
    <property type="match status" value="1"/>
</dbReference>
<evidence type="ECO:0000313" key="4">
    <source>
        <dbReference type="EMBL" id="OWP79782.1"/>
    </source>
</evidence>
<dbReference type="Pfam" id="PF15902">
    <property type="entry name" value="Sortilin-Vps10"/>
    <property type="match status" value="2"/>
</dbReference>
<name>A0A246GEG5_9FLAO</name>
<dbReference type="InterPro" id="IPR036278">
    <property type="entry name" value="Sialidase_sf"/>
</dbReference>
<evidence type="ECO:0000259" key="3">
    <source>
        <dbReference type="Pfam" id="PF15902"/>
    </source>
</evidence>
<feature type="signal peptide" evidence="2">
    <location>
        <begin position="1"/>
        <end position="17"/>
    </location>
</feature>
<dbReference type="Proteomes" id="UP000198034">
    <property type="component" value="Unassembled WGS sequence"/>
</dbReference>
<feature type="chain" id="PRO_5012873916" evidence="2">
    <location>
        <begin position="18"/>
        <end position="887"/>
    </location>
</feature>
<dbReference type="OrthoDB" id="9757809at2"/>
<proteinExistence type="predicted"/>
<sequence length="887" mass="100550">MKCYTPLFLFFSVFFSAQTNSTEVQKSLLDKQVLENTSWFKSLIFQNIGPTIMGGRVVDLAVNPQNPMEFYVAYASGGLWYTNNNGNSFEPISDSAPTQNCGSVAVDWNSGTIWLGTGEANSSRSSYAGVGLLKSIDKGKTWQKVGLYDSHHISKIIINPDNSNEIVVGVIGHLYTKNPERGVFKTIDGGKTWKHALFVNEESGVIDLVFSPNNFSVQYASVWQRDRKGWNFTGNGMASGIYKSIDGGTTWNSVTNGDNGFPHNEGIGRIGLASYDEKIIYAILDNQNKRTSVPEEKSKDTNRIFSETHIIGPEIYKTEDGGKSWKKTHQKNIDDLFYTYGYYFANIAVDKKNWNKIIIGGVPLVMSEDGGNTFKTIQGNNVHADHHIVWINPNNSNHIINGNDGGVNISYDAGKKWFKCNNQAVGQFYAVNVDDQEPYNIYGGLQDNGVWIGPNNYKYSEEWQQDGRYPYQFLVGGDGMQVQIDNRDPNVIITGSQFGYYQKMDRAKNKSINITPKPAKEEKPYRFNWQTPILLSFHNQDILYMGSNFLHRSMNQGETWQIISPDLTKGIREGNIVFGTITTLSESKLQFGLLYTGSDDGLIHISKDGGVTWNKISDTLPQDFWITRVVASVHKKERVYAALNGYRNDIFTTMLYVSEDYGKTWKSIASNMPNSPVNVILEDHNNEGILYVGTDNGLYVTLDRGLSWQDFMSGIPKVAVHDLVLQKKVNDLIVATHGRSLYKVNVEKLQKINPEIIKKNTLLYELTPLKQNEYWGSTRSIWTEPLEPKIEFWFYSNKNRKVKLKLQNSIDQVVFNQEFEAIKGLNKLDYNLELSSSVVEKWKEKDSKIKIEKAKNNKFYLPVSKYKLMLESEEGKEETIFEIISSK</sequence>
<evidence type="ECO:0000313" key="5">
    <source>
        <dbReference type="Proteomes" id="UP000198034"/>
    </source>
</evidence>
<reference evidence="4 5" key="1">
    <citation type="journal article" date="2017" name="Infect. Genet. Evol.">
        <title>Comparative genome analysis of fish pathogen Flavobacterium columnare reveals extensive sequence diversity within the species.</title>
        <authorList>
            <person name="Kayansamruaj P."/>
            <person name="Dong H.T."/>
            <person name="Hirono I."/>
            <person name="Kondo H."/>
            <person name="Senapin S."/>
            <person name="Rodkhum C."/>
        </authorList>
    </citation>
    <scope>NUCLEOTIDE SEQUENCE [LARGE SCALE GENOMIC DNA]</scope>
    <source>
        <strain evidence="4 5">1214</strain>
    </source>
</reference>
<organism evidence="4 5">
    <name type="scientific">Flavobacterium columnare</name>
    <dbReference type="NCBI Taxonomy" id="996"/>
    <lineage>
        <taxon>Bacteria</taxon>
        <taxon>Pseudomonadati</taxon>
        <taxon>Bacteroidota</taxon>
        <taxon>Flavobacteriia</taxon>
        <taxon>Flavobacteriales</taxon>
        <taxon>Flavobacteriaceae</taxon>
        <taxon>Flavobacterium</taxon>
    </lineage>
</organism>
<keyword evidence="4" id="KW-0378">Hydrolase</keyword>
<evidence type="ECO:0000256" key="1">
    <source>
        <dbReference type="ARBA" id="ARBA00022737"/>
    </source>
</evidence>
<dbReference type="InterPro" id="IPR031778">
    <property type="entry name" value="Sortilin_N"/>
</dbReference>
<keyword evidence="1" id="KW-0677">Repeat</keyword>
<dbReference type="SUPFAM" id="SSF50939">
    <property type="entry name" value="Sialidases"/>
    <property type="match status" value="2"/>
</dbReference>
<dbReference type="InterPro" id="IPR052025">
    <property type="entry name" value="Xyloglucanase_GH74"/>
</dbReference>